<feature type="transmembrane region" description="Helical" evidence="1">
    <location>
        <begin position="29"/>
        <end position="47"/>
    </location>
</feature>
<organism evidence="2 3">
    <name type="scientific">Fusobacterium necrophorum subsp. funduliforme B35</name>
    <dbReference type="NCBI Taxonomy" id="1226633"/>
    <lineage>
        <taxon>Bacteria</taxon>
        <taxon>Fusobacteriati</taxon>
        <taxon>Fusobacteriota</taxon>
        <taxon>Fusobacteriia</taxon>
        <taxon>Fusobacteriales</taxon>
        <taxon>Fusobacteriaceae</taxon>
        <taxon>Fusobacterium</taxon>
    </lineage>
</organism>
<protein>
    <submittedName>
        <fullName evidence="2">Uncharacterized protein</fullName>
    </submittedName>
</protein>
<name>A0A0B4ESC3_9FUSO</name>
<dbReference type="GeneID" id="75076835"/>
<evidence type="ECO:0000313" key="2">
    <source>
        <dbReference type="EMBL" id="KID49895.1"/>
    </source>
</evidence>
<sequence length="56" mass="6709">MNNKKFYVYTAVAIIAGIGLFFYDKKSFYDYIKIMGTGFFVCLFFVLQQHFFKKKK</sequence>
<dbReference type="Proteomes" id="UP000031184">
    <property type="component" value="Unassembled WGS sequence"/>
</dbReference>
<dbReference type="EMBL" id="AUZI01000011">
    <property type="protein sequence ID" value="KID49895.1"/>
    <property type="molecule type" value="Genomic_DNA"/>
</dbReference>
<proteinExistence type="predicted"/>
<feature type="transmembrane region" description="Helical" evidence="1">
    <location>
        <begin position="7"/>
        <end position="23"/>
    </location>
</feature>
<keyword evidence="1" id="KW-1133">Transmembrane helix</keyword>
<keyword evidence="1" id="KW-0472">Membrane</keyword>
<accession>A0A0B4ESC3</accession>
<keyword evidence="1" id="KW-0812">Transmembrane</keyword>
<evidence type="ECO:0000313" key="3">
    <source>
        <dbReference type="Proteomes" id="UP000031184"/>
    </source>
</evidence>
<dbReference type="RefSeq" id="WP_005959249.1">
    <property type="nucleotide sequence ID" value="NZ_AOJP01000001.1"/>
</dbReference>
<reference evidence="2 3" key="1">
    <citation type="submission" date="2013-08" db="EMBL/GenBank/DDBJ databases">
        <title>An opportunistic ruminal bacterium that causes liver abscesses in cattle.</title>
        <authorList>
            <person name="Benahmed F.H."/>
            <person name="Rasmussen M."/>
            <person name="Harbottle H."/>
            <person name="Soppet D."/>
            <person name="Nagaraja T.G."/>
            <person name="Davidson M."/>
        </authorList>
    </citation>
    <scope>NUCLEOTIDE SEQUENCE [LARGE SCALE GENOMIC DNA]</scope>
    <source>
        <strain evidence="2 3">B35</strain>
    </source>
</reference>
<comment type="caution">
    <text evidence="2">The sequence shown here is derived from an EMBL/GenBank/DDBJ whole genome shotgun (WGS) entry which is preliminary data.</text>
</comment>
<dbReference type="AlphaFoldDB" id="A0A0B4ESC3"/>
<dbReference type="PATRIC" id="fig|1226633.4.peg.743"/>
<evidence type="ECO:0000256" key="1">
    <source>
        <dbReference type="SAM" id="Phobius"/>
    </source>
</evidence>
<gene>
    <name evidence="2" type="ORF">C095_03700</name>
</gene>